<evidence type="ECO:0000313" key="1">
    <source>
        <dbReference type="EMBL" id="MDW4574018.1"/>
    </source>
</evidence>
<sequence length="263" mass="26815">MSVAVRGIPAALFGSAVARRTALTEWDAAIRGILPTARRIGFVSLEPGVGTTTLALQVLRIIAARRSDPVLAVDVAGGGSDLAARLQLAATPADATRAGARTTAEALTGLPAGPGWYGLRPSTADGPVAAWLTEAAPITRFFDVTITDFGVRHPRVDLAACAAVSDVVCLVGDARRSPAELLRAIAPAVAALPESPTPVLALVDREGRGDAVARAMGDDPWPVVGIPADGGLRDGGQPRGQAGQHALLRLAATLVSAREAVAL</sequence>
<dbReference type="InterPro" id="IPR027417">
    <property type="entry name" value="P-loop_NTPase"/>
</dbReference>
<dbReference type="EMBL" id="JAWQEV010000005">
    <property type="protein sequence ID" value="MDW4574018.1"/>
    <property type="molecule type" value="Genomic_DNA"/>
</dbReference>
<evidence type="ECO:0008006" key="3">
    <source>
        <dbReference type="Google" id="ProtNLM"/>
    </source>
</evidence>
<dbReference type="SUPFAM" id="SSF52540">
    <property type="entry name" value="P-loop containing nucleoside triphosphate hydrolases"/>
    <property type="match status" value="1"/>
</dbReference>
<dbReference type="RefSeq" id="WP_318354522.1">
    <property type="nucleotide sequence ID" value="NZ_JAWQEV010000005.1"/>
</dbReference>
<comment type="caution">
    <text evidence="1">The sequence shown here is derived from an EMBL/GenBank/DDBJ whole genome shotgun (WGS) entry which is preliminary data.</text>
</comment>
<keyword evidence="2" id="KW-1185">Reference proteome</keyword>
<dbReference type="Gene3D" id="3.40.50.300">
    <property type="entry name" value="P-loop containing nucleotide triphosphate hydrolases"/>
    <property type="match status" value="1"/>
</dbReference>
<reference evidence="1 2" key="1">
    <citation type="submission" date="2023-11" db="EMBL/GenBank/DDBJ databases">
        <title>Draft genome sequence of Microbacterium arthrosphaerae JCM 30492.</title>
        <authorList>
            <person name="Zhang G."/>
            <person name="Ding Y."/>
        </authorList>
    </citation>
    <scope>NUCLEOTIDE SEQUENCE [LARGE SCALE GENOMIC DNA]</scope>
    <source>
        <strain evidence="1 2">JCM 30492</strain>
    </source>
</reference>
<dbReference type="Proteomes" id="UP001283109">
    <property type="component" value="Unassembled WGS sequence"/>
</dbReference>
<accession>A0ABU4H3V7</accession>
<name>A0ABU4H3V7_9MICO</name>
<evidence type="ECO:0000313" key="2">
    <source>
        <dbReference type="Proteomes" id="UP001283109"/>
    </source>
</evidence>
<protein>
    <recommendedName>
        <fullName evidence="3">MinD-like ATPase involved in chromosome partitioning or flagellar assembly</fullName>
    </recommendedName>
</protein>
<gene>
    <name evidence="1" type="ORF">R8Z58_14655</name>
</gene>
<organism evidence="1 2">
    <name type="scientific">Microbacterium arthrosphaerae</name>
    <dbReference type="NCBI Taxonomy" id="792652"/>
    <lineage>
        <taxon>Bacteria</taxon>
        <taxon>Bacillati</taxon>
        <taxon>Actinomycetota</taxon>
        <taxon>Actinomycetes</taxon>
        <taxon>Micrococcales</taxon>
        <taxon>Microbacteriaceae</taxon>
        <taxon>Microbacterium</taxon>
    </lineage>
</organism>
<proteinExistence type="predicted"/>